<evidence type="ECO:0000256" key="2">
    <source>
        <dbReference type="ARBA" id="ARBA00022552"/>
    </source>
</evidence>
<dbReference type="InterPro" id="IPR029063">
    <property type="entry name" value="SAM-dependent_MTases_sf"/>
</dbReference>
<feature type="binding site" evidence="6">
    <location>
        <position position="75"/>
    </location>
    <ligand>
        <name>S-adenosyl-L-methionine</name>
        <dbReference type="ChEBI" id="CHEBI:59789"/>
    </ligand>
</feature>
<accession>A0AAU8IH53</accession>
<dbReference type="PANTHER" id="PTHR31760:SF0">
    <property type="entry name" value="S-ADENOSYL-L-METHIONINE-DEPENDENT METHYLTRANSFERASES SUPERFAMILY PROTEIN"/>
    <property type="match status" value="1"/>
</dbReference>
<keyword evidence="1 6" id="KW-0963">Cytoplasm</keyword>
<evidence type="ECO:0000256" key="6">
    <source>
        <dbReference type="HAMAP-Rule" id="MF_00074"/>
    </source>
</evidence>
<dbReference type="EMBL" id="CP159510">
    <property type="protein sequence ID" value="XCJ17651.1"/>
    <property type="molecule type" value="Genomic_DNA"/>
</dbReference>
<reference evidence="7" key="1">
    <citation type="submission" date="2024-06" db="EMBL/GenBank/DDBJ databases">
        <authorList>
            <person name="Fan A."/>
            <person name="Zhang F.Y."/>
            <person name="Zhang L."/>
        </authorList>
    </citation>
    <scope>NUCLEOTIDE SEQUENCE</scope>
    <source>
        <strain evidence="7">Y61</strain>
    </source>
</reference>
<dbReference type="FunFam" id="3.40.50.150:FF:000041">
    <property type="entry name" value="Ribosomal RNA small subunit methyltransferase G"/>
    <property type="match status" value="1"/>
</dbReference>
<evidence type="ECO:0000256" key="4">
    <source>
        <dbReference type="ARBA" id="ARBA00022679"/>
    </source>
</evidence>
<keyword evidence="2 6" id="KW-0698">rRNA processing</keyword>
<gene>
    <name evidence="6 7" type="primary">rsmG</name>
    <name evidence="7" type="ORF">ABNN70_03940</name>
</gene>
<dbReference type="PANTHER" id="PTHR31760">
    <property type="entry name" value="S-ADENOSYL-L-METHIONINE-DEPENDENT METHYLTRANSFERASES SUPERFAMILY PROTEIN"/>
    <property type="match status" value="1"/>
</dbReference>
<dbReference type="Gene3D" id="3.40.50.150">
    <property type="entry name" value="Vaccinia Virus protein VP39"/>
    <property type="match status" value="1"/>
</dbReference>
<feature type="binding site" evidence="6">
    <location>
        <position position="80"/>
    </location>
    <ligand>
        <name>S-adenosyl-L-methionine</name>
        <dbReference type="ChEBI" id="CHEBI:59789"/>
    </ligand>
</feature>
<dbReference type="HAMAP" id="MF_00074">
    <property type="entry name" value="16SrRNA_methyltr_G"/>
    <property type="match status" value="1"/>
</dbReference>
<feature type="binding site" evidence="6">
    <location>
        <begin position="126"/>
        <end position="127"/>
    </location>
    <ligand>
        <name>S-adenosyl-L-methionine</name>
        <dbReference type="ChEBI" id="CHEBI:59789"/>
    </ligand>
</feature>
<organism evidence="7">
    <name type="scientific">Sporolactobacillus sp. Y61</name>
    <dbReference type="NCBI Taxonomy" id="3160863"/>
    <lineage>
        <taxon>Bacteria</taxon>
        <taxon>Bacillati</taxon>
        <taxon>Bacillota</taxon>
        <taxon>Bacilli</taxon>
        <taxon>Bacillales</taxon>
        <taxon>Sporolactobacillaceae</taxon>
        <taxon>Sporolactobacillus</taxon>
    </lineage>
</organism>
<comment type="caution">
    <text evidence="6">Lacks conserved residue(s) required for the propagation of feature annotation.</text>
</comment>
<dbReference type="GO" id="GO:0070043">
    <property type="term" value="F:rRNA (guanine-N7-)-methyltransferase activity"/>
    <property type="evidence" value="ECO:0007669"/>
    <property type="project" value="UniProtKB-UniRule"/>
</dbReference>
<evidence type="ECO:0000313" key="7">
    <source>
        <dbReference type="EMBL" id="XCJ17651.1"/>
    </source>
</evidence>
<keyword evidence="3 6" id="KW-0489">Methyltransferase</keyword>
<dbReference type="PIRSF" id="PIRSF003078">
    <property type="entry name" value="GidB"/>
    <property type="match status" value="1"/>
</dbReference>
<dbReference type="Pfam" id="PF02527">
    <property type="entry name" value="GidB"/>
    <property type="match status" value="1"/>
</dbReference>
<dbReference type="SUPFAM" id="SSF53335">
    <property type="entry name" value="S-adenosyl-L-methionine-dependent methyltransferases"/>
    <property type="match status" value="1"/>
</dbReference>
<proteinExistence type="inferred from homology"/>
<evidence type="ECO:0000256" key="1">
    <source>
        <dbReference type="ARBA" id="ARBA00022490"/>
    </source>
</evidence>
<evidence type="ECO:0000256" key="5">
    <source>
        <dbReference type="ARBA" id="ARBA00022691"/>
    </source>
</evidence>
<sequence length="235" mass="26124">MKYLESILSNQGLQLSEVQKKQFDLYFQKLVKWNQKVNLTAITEEKEVTVKHFYDSLTPAFYFPFSSGMTLCDVGSGAGFPGIPLKIMYPGLKLTLVDALKKRLSFIESLTGTLNLNDVRLYHDRAETFAHRRGIRESFDIVTARAVAPLSVLCEYCLPLNRTGGTFIALKGANASQEISSSDHALHELGGTLQRSVSLDLPDLAGKRTLVFIKKTGTTPVKYPRKPGTPSRKPL</sequence>
<comment type="similarity">
    <text evidence="6">Belongs to the methyltransferase superfamily. RNA methyltransferase RsmG family.</text>
</comment>
<dbReference type="RefSeq" id="WP_353948802.1">
    <property type="nucleotide sequence ID" value="NZ_CP159510.1"/>
</dbReference>
<dbReference type="EC" id="2.1.1.-" evidence="6"/>
<name>A0AAU8IH53_9BACL</name>
<comment type="function">
    <text evidence="6">Specifically methylates the N7 position of guanine in position 535 of 16S rRNA.</text>
</comment>
<dbReference type="NCBIfam" id="TIGR00138">
    <property type="entry name" value="rsmG_gidB"/>
    <property type="match status" value="1"/>
</dbReference>
<keyword evidence="5 6" id="KW-0949">S-adenosyl-L-methionine</keyword>
<keyword evidence="4 6" id="KW-0808">Transferase</keyword>
<evidence type="ECO:0000256" key="3">
    <source>
        <dbReference type="ARBA" id="ARBA00022603"/>
    </source>
</evidence>
<dbReference type="AlphaFoldDB" id="A0AAU8IH53"/>
<dbReference type="InterPro" id="IPR003682">
    <property type="entry name" value="rRNA_ssu_MeTfrase_G"/>
</dbReference>
<dbReference type="GO" id="GO:0005829">
    <property type="term" value="C:cytosol"/>
    <property type="evidence" value="ECO:0007669"/>
    <property type="project" value="TreeGrafter"/>
</dbReference>
<feature type="binding site" evidence="6">
    <location>
        <position position="145"/>
    </location>
    <ligand>
        <name>S-adenosyl-L-methionine</name>
        <dbReference type="ChEBI" id="CHEBI:59789"/>
    </ligand>
</feature>
<comment type="subcellular location">
    <subcellularLocation>
        <location evidence="6">Cytoplasm</location>
    </subcellularLocation>
</comment>
<protein>
    <recommendedName>
        <fullName evidence="6">Ribosomal RNA small subunit methyltransferase G</fullName>
        <ecNumber evidence="6">2.1.1.-</ecNumber>
    </recommendedName>
    <alternativeName>
        <fullName evidence="6">16S rRNA 7-methylguanosine methyltransferase</fullName>
        <shortName evidence="6">16S rRNA m7G methyltransferase</shortName>
    </alternativeName>
</protein>